<accession>A0A2T0X3Y4</accession>
<reference evidence="3 4" key="1">
    <citation type="submission" date="2018-03" db="EMBL/GenBank/DDBJ databases">
        <title>Genomic Encyclopedia of Archaeal and Bacterial Type Strains, Phase II (KMG-II): from individual species to whole genera.</title>
        <authorList>
            <person name="Goeker M."/>
        </authorList>
    </citation>
    <scope>NUCLEOTIDE SEQUENCE [LARGE SCALE GENOMIC DNA]</scope>
    <source>
        <strain evidence="3 4">DSM 29318</strain>
    </source>
</reference>
<dbReference type="Gene3D" id="3.30.9.10">
    <property type="entry name" value="D-Amino Acid Oxidase, subunit A, domain 2"/>
    <property type="match status" value="1"/>
</dbReference>
<dbReference type="SUPFAM" id="SSF54373">
    <property type="entry name" value="FAD-linked reductases, C-terminal domain"/>
    <property type="match status" value="1"/>
</dbReference>
<protein>
    <submittedName>
        <fullName evidence="3">D-amino acid dehydrogenase small subunit</fullName>
    </submittedName>
</protein>
<dbReference type="EMBL" id="PVTT01000002">
    <property type="protein sequence ID" value="PRY93574.1"/>
    <property type="molecule type" value="Genomic_DNA"/>
</dbReference>
<dbReference type="SUPFAM" id="SSF51905">
    <property type="entry name" value="FAD/NAD(P)-binding domain"/>
    <property type="match status" value="1"/>
</dbReference>
<feature type="domain" description="FAD dependent oxidoreductase" evidence="2">
    <location>
        <begin position="3"/>
        <end position="396"/>
    </location>
</feature>
<evidence type="ECO:0000313" key="3">
    <source>
        <dbReference type="EMBL" id="PRY93574.1"/>
    </source>
</evidence>
<keyword evidence="1" id="KW-0560">Oxidoreductase</keyword>
<dbReference type="Gene3D" id="3.50.50.60">
    <property type="entry name" value="FAD/NAD(P)-binding domain"/>
    <property type="match status" value="2"/>
</dbReference>
<dbReference type="NCBIfam" id="NF009074">
    <property type="entry name" value="PRK12409.1"/>
    <property type="match status" value="1"/>
</dbReference>
<dbReference type="GO" id="GO:0005737">
    <property type="term" value="C:cytoplasm"/>
    <property type="evidence" value="ECO:0007669"/>
    <property type="project" value="TreeGrafter"/>
</dbReference>
<organism evidence="3 4">
    <name type="scientific">Hasllibacter halocynthiae</name>
    <dbReference type="NCBI Taxonomy" id="595589"/>
    <lineage>
        <taxon>Bacteria</taxon>
        <taxon>Pseudomonadati</taxon>
        <taxon>Pseudomonadota</taxon>
        <taxon>Alphaproteobacteria</taxon>
        <taxon>Rhodobacterales</taxon>
        <taxon>Roseobacteraceae</taxon>
        <taxon>Hasllibacter</taxon>
    </lineage>
</organism>
<gene>
    <name evidence="3" type="ORF">BCF33_2448</name>
</gene>
<dbReference type="InterPro" id="IPR036188">
    <property type="entry name" value="FAD/NAD-bd_sf"/>
</dbReference>
<dbReference type="InterPro" id="IPR006076">
    <property type="entry name" value="FAD-dep_OxRdtase"/>
</dbReference>
<evidence type="ECO:0000256" key="1">
    <source>
        <dbReference type="ARBA" id="ARBA00023002"/>
    </source>
</evidence>
<dbReference type="Pfam" id="PF01266">
    <property type="entry name" value="DAO"/>
    <property type="match status" value="1"/>
</dbReference>
<dbReference type="GO" id="GO:0016491">
    <property type="term" value="F:oxidoreductase activity"/>
    <property type="evidence" value="ECO:0007669"/>
    <property type="project" value="UniProtKB-KW"/>
</dbReference>
<dbReference type="AlphaFoldDB" id="A0A2T0X3Y4"/>
<dbReference type="RefSeq" id="WP_106161630.1">
    <property type="nucleotide sequence ID" value="NZ_PVTT01000002.1"/>
</dbReference>
<comment type="caution">
    <text evidence="3">The sequence shown here is derived from an EMBL/GenBank/DDBJ whole genome shotgun (WGS) entry which is preliminary data.</text>
</comment>
<sequence length="416" mass="45381">MARIVVVGAGIAGIHTAYRLWERGHEVTVADRQRYAGMETSFANGGQLSASNAETWNQWGTVLKGMRWMLRRDAPLLVHPAPSLHKVGWMLEFLGAIPRWRENTIETVRMAMRARPLIAEMQARTGVDYDHSPAGILHFYGSEREMRHAREVTRLYAEGGLERRELSAEEVRACEPRLVADTVGGFWTESDATGCIHKFTAGVADWLEGRGVRFLYGAPVDDVRPRPGGGVEIDRAGRTEAFDAVVIAAGVGSRALARRLGDRVNVYPVKGYSITVNLDDEASRAAAPRVSLLDDKAKIVTARLGEGRFRIAGTAEFAGEDRDIRMGRIAPLTAWVERHFPEVSTEAVVPWAGLRPMMPDMMPRVGPGRNPGVFYNTGHGHLGWTLSAATGAVIAAAVDARIGDARQPAAAGMRAA</sequence>
<name>A0A2T0X3Y4_9RHOB</name>
<dbReference type="PANTHER" id="PTHR13847">
    <property type="entry name" value="SARCOSINE DEHYDROGENASE-RELATED"/>
    <property type="match status" value="1"/>
</dbReference>
<dbReference type="Proteomes" id="UP000238801">
    <property type="component" value="Unassembled WGS sequence"/>
</dbReference>
<keyword evidence="4" id="KW-1185">Reference proteome</keyword>
<dbReference type="OrthoDB" id="9805337at2"/>
<evidence type="ECO:0000313" key="4">
    <source>
        <dbReference type="Proteomes" id="UP000238801"/>
    </source>
</evidence>
<evidence type="ECO:0000259" key="2">
    <source>
        <dbReference type="Pfam" id="PF01266"/>
    </source>
</evidence>
<proteinExistence type="predicted"/>
<dbReference type="PANTHER" id="PTHR13847:SF289">
    <property type="entry name" value="GLYCINE OXIDASE"/>
    <property type="match status" value="1"/>
</dbReference>